<dbReference type="Proteomes" id="UP000268084">
    <property type="component" value="Chromosome"/>
</dbReference>
<evidence type="ECO:0000256" key="1">
    <source>
        <dbReference type="ARBA" id="ARBA00007074"/>
    </source>
</evidence>
<evidence type="ECO:0000256" key="6">
    <source>
        <dbReference type="SAM" id="SignalP"/>
    </source>
</evidence>
<dbReference type="EMBL" id="CP034170">
    <property type="protein sequence ID" value="AZI57788.1"/>
    <property type="molecule type" value="Genomic_DNA"/>
</dbReference>
<reference evidence="8 9" key="2">
    <citation type="submission" date="2018-12" db="EMBL/GenBank/DDBJ databases">
        <title>Nakamurella antarcticus sp. nov., isolated from Antarctica South Shetland Islands soil.</title>
        <authorList>
            <person name="Peng F."/>
        </authorList>
    </citation>
    <scope>NUCLEOTIDE SEQUENCE [LARGE SCALE GENOMIC DNA]</scope>
    <source>
        <strain evidence="8 9">S14-144</strain>
    </source>
</reference>
<dbReference type="KEGG" id="nak:EH165_06130"/>
<evidence type="ECO:0000256" key="2">
    <source>
        <dbReference type="ARBA" id="ARBA00022670"/>
    </source>
</evidence>
<accession>A0A3G8ZKT3</accession>
<dbReference type="InterPro" id="IPR051794">
    <property type="entry name" value="PG_Endopeptidase_C40"/>
</dbReference>
<evidence type="ECO:0000256" key="5">
    <source>
        <dbReference type="SAM" id="MobiDB-lite"/>
    </source>
</evidence>
<dbReference type="InterPro" id="IPR038765">
    <property type="entry name" value="Papain-like_cys_pep_sf"/>
</dbReference>
<dbReference type="GO" id="GO:0008234">
    <property type="term" value="F:cysteine-type peptidase activity"/>
    <property type="evidence" value="ECO:0007669"/>
    <property type="project" value="UniProtKB-KW"/>
</dbReference>
<keyword evidence="4" id="KW-0788">Thiol protease</keyword>
<organism evidence="8 9">
    <name type="scientific">Nakamurella antarctica</name>
    <dbReference type="NCBI Taxonomy" id="1902245"/>
    <lineage>
        <taxon>Bacteria</taxon>
        <taxon>Bacillati</taxon>
        <taxon>Actinomycetota</taxon>
        <taxon>Actinomycetes</taxon>
        <taxon>Nakamurellales</taxon>
        <taxon>Nakamurellaceae</taxon>
        <taxon>Nakamurella</taxon>
    </lineage>
</organism>
<proteinExistence type="inferred from homology"/>
<comment type="similarity">
    <text evidence="1">Belongs to the peptidase C40 family.</text>
</comment>
<feature type="chain" id="PRO_5017935119" evidence="6">
    <location>
        <begin position="18"/>
        <end position="401"/>
    </location>
</feature>
<keyword evidence="6" id="KW-0732">Signal</keyword>
<evidence type="ECO:0000313" key="8">
    <source>
        <dbReference type="EMBL" id="AZI57788.1"/>
    </source>
</evidence>
<reference evidence="8 9" key="1">
    <citation type="submission" date="2018-11" db="EMBL/GenBank/DDBJ databases">
        <authorList>
            <person name="Da X."/>
        </authorList>
    </citation>
    <scope>NUCLEOTIDE SEQUENCE [LARGE SCALE GENOMIC DNA]</scope>
    <source>
        <strain evidence="8 9">S14-144</strain>
    </source>
</reference>
<feature type="region of interest" description="Disordered" evidence="5">
    <location>
        <begin position="15"/>
        <end position="42"/>
    </location>
</feature>
<evidence type="ECO:0000256" key="4">
    <source>
        <dbReference type="ARBA" id="ARBA00022807"/>
    </source>
</evidence>
<dbReference type="PANTHER" id="PTHR47359">
    <property type="entry name" value="PEPTIDOGLYCAN DL-ENDOPEPTIDASE CWLO"/>
    <property type="match status" value="1"/>
</dbReference>
<name>A0A3G8ZKT3_9ACTN</name>
<keyword evidence="9" id="KW-1185">Reference proteome</keyword>
<dbReference type="OrthoDB" id="5177647at2"/>
<feature type="signal peptide" evidence="6">
    <location>
        <begin position="1"/>
        <end position="17"/>
    </location>
</feature>
<dbReference type="SUPFAM" id="SSF54001">
    <property type="entry name" value="Cysteine proteinases"/>
    <property type="match status" value="1"/>
</dbReference>
<sequence>MLTLTTLTFGATMPASAEPAAPVPTSPTAVSPTGSTLAPAAPATAEEAKTAWIAAAQAAEQLNQAVLTAQETVKSSEAAVGLAHNRIAPAQAAVAQADATVRTAAAEVSVYQAKLDAFASASLRGARMSQISSLLTANSPEEYLDEVTALNRVASDAKTTMAKAAVAKIEAQAAKTAADSARDAATVAVADAQAAKDAAVTAAADLAAQQVAMSEQVKTFEKLYSSLTLQERVAAVSAAENAINLSTDSAQRQRSQAAARAAAGISDDTDQTTTLNTLATELAPDTAAAVAVAAALTRQGMPYVWAAVGPDSFDCSGLMLWAWQQAGITIPRTSAEQYRLPEVPLSELKPGDLITYYSPVTHVGMYVGMGLVLHASMPGVPIKVVDLYRAGPNPTGHRVPR</sequence>
<dbReference type="PROSITE" id="PS51935">
    <property type="entry name" value="NLPC_P60"/>
    <property type="match status" value="1"/>
</dbReference>
<keyword evidence="2" id="KW-0645">Protease</keyword>
<dbReference type="Pfam" id="PF00877">
    <property type="entry name" value="NLPC_P60"/>
    <property type="match status" value="1"/>
</dbReference>
<dbReference type="RefSeq" id="WP_124798521.1">
    <property type="nucleotide sequence ID" value="NZ_CP034170.1"/>
</dbReference>
<dbReference type="InterPro" id="IPR000064">
    <property type="entry name" value="NLP_P60_dom"/>
</dbReference>
<dbReference type="GO" id="GO:0006508">
    <property type="term" value="P:proteolysis"/>
    <property type="evidence" value="ECO:0007669"/>
    <property type="project" value="UniProtKB-KW"/>
</dbReference>
<feature type="compositionally biased region" description="Low complexity" evidence="5">
    <location>
        <begin position="26"/>
        <end position="42"/>
    </location>
</feature>
<dbReference type="AlphaFoldDB" id="A0A3G8ZKT3"/>
<protein>
    <submittedName>
        <fullName evidence="8">NlpC/P60 family protein</fullName>
    </submittedName>
</protein>
<feature type="domain" description="NlpC/P60" evidence="7">
    <location>
        <begin position="285"/>
        <end position="400"/>
    </location>
</feature>
<evidence type="ECO:0000313" key="9">
    <source>
        <dbReference type="Proteomes" id="UP000268084"/>
    </source>
</evidence>
<dbReference type="Gene3D" id="3.90.1720.10">
    <property type="entry name" value="endopeptidase domain like (from Nostoc punctiforme)"/>
    <property type="match status" value="1"/>
</dbReference>
<evidence type="ECO:0000256" key="3">
    <source>
        <dbReference type="ARBA" id="ARBA00022801"/>
    </source>
</evidence>
<dbReference type="PANTHER" id="PTHR47359:SF3">
    <property type="entry name" value="NLP_P60 DOMAIN-CONTAINING PROTEIN-RELATED"/>
    <property type="match status" value="1"/>
</dbReference>
<evidence type="ECO:0000259" key="7">
    <source>
        <dbReference type="PROSITE" id="PS51935"/>
    </source>
</evidence>
<keyword evidence="3" id="KW-0378">Hydrolase</keyword>
<gene>
    <name evidence="8" type="ORF">EH165_06130</name>
</gene>